<gene>
    <name evidence="2" type="ORF">ACFQZP_40190</name>
</gene>
<reference evidence="3" key="1">
    <citation type="journal article" date="2019" name="Int. J. Syst. Evol. Microbiol.">
        <title>The Global Catalogue of Microorganisms (GCM) 10K type strain sequencing project: providing services to taxonomists for standard genome sequencing and annotation.</title>
        <authorList>
            <consortium name="The Broad Institute Genomics Platform"/>
            <consortium name="The Broad Institute Genome Sequencing Center for Infectious Disease"/>
            <person name="Wu L."/>
            <person name="Ma J."/>
        </authorList>
    </citation>
    <scope>NUCLEOTIDE SEQUENCE [LARGE SCALE GENOMIC DNA]</scope>
    <source>
        <strain evidence="3">CGMCC 4.7198</strain>
    </source>
</reference>
<keyword evidence="3" id="KW-1185">Reference proteome</keyword>
<evidence type="ECO:0000256" key="1">
    <source>
        <dbReference type="SAM" id="MobiDB-lite"/>
    </source>
</evidence>
<sequence length="147" mass="15465">MGALRLVSSGGAGFGAYAVPYTTRPLSGGGVEAVIAATRPEDTDPAWQLAEPQPHGPQTSETRPLLKWAAALNERKKNEPAAGCRERLAVAQVTTGGTTRIVPPPDAVDLPLAAWEMETEHLISVSYASHTAVRIGRLVNVTAKTEA</sequence>
<evidence type="ECO:0000313" key="3">
    <source>
        <dbReference type="Proteomes" id="UP001596957"/>
    </source>
</evidence>
<comment type="caution">
    <text evidence="2">The sequence shown here is derived from an EMBL/GenBank/DDBJ whole genome shotgun (WGS) entry which is preliminary data.</text>
</comment>
<dbReference type="Proteomes" id="UP001596957">
    <property type="component" value="Unassembled WGS sequence"/>
</dbReference>
<proteinExistence type="predicted"/>
<feature type="region of interest" description="Disordered" evidence="1">
    <location>
        <begin position="42"/>
        <end position="62"/>
    </location>
</feature>
<evidence type="ECO:0000313" key="2">
    <source>
        <dbReference type="EMBL" id="MFD0287743.1"/>
    </source>
</evidence>
<dbReference type="EMBL" id="JBHTEC010000004">
    <property type="protein sequence ID" value="MFD0287743.1"/>
    <property type="molecule type" value="Genomic_DNA"/>
</dbReference>
<dbReference type="RefSeq" id="WP_381255943.1">
    <property type="nucleotide sequence ID" value="NZ_JBHTBI010000014.1"/>
</dbReference>
<accession>A0ABW2VTH0</accession>
<name>A0ABW2VTH0_9ACTN</name>
<protein>
    <submittedName>
        <fullName evidence="2">Uncharacterized protein</fullName>
    </submittedName>
</protein>
<organism evidence="2 3">
    <name type="scientific">Streptomyces lutosisoli</name>
    <dbReference type="NCBI Taxonomy" id="2665721"/>
    <lineage>
        <taxon>Bacteria</taxon>
        <taxon>Bacillati</taxon>
        <taxon>Actinomycetota</taxon>
        <taxon>Actinomycetes</taxon>
        <taxon>Kitasatosporales</taxon>
        <taxon>Streptomycetaceae</taxon>
        <taxon>Streptomyces</taxon>
    </lineage>
</organism>